<dbReference type="EMBL" id="LT629710">
    <property type="protein sequence ID" value="SDO95699.1"/>
    <property type="molecule type" value="Genomic_DNA"/>
</dbReference>
<evidence type="ECO:0000259" key="1">
    <source>
        <dbReference type="Pfam" id="PF00501"/>
    </source>
</evidence>
<gene>
    <name evidence="3" type="ORF">SAMN04515671_2472</name>
</gene>
<dbReference type="InterPro" id="IPR042099">
    <property type="entry name" value="ANL_N_sf"/>
</dbReference>
<sequence>MKIFGPAPGYTLEPMRPRTVELLEVPTGGDLQRLLPRLRAALEGQGPALAPVAAGDHSQIELLTSAFGIGTQLAPAEDDEHDPTAVVIATSGSTGTPKGSLLPRSALLASAQATQDRLGPPGSWLLTLPAQHIAGLQVLLRSIASGTTPHLMDTGRTFTPERFVEATNALPEGPRYVSLVPTQLHRILTDHTATAALATYTAVLVGGSATASDLLRRAGEAGATVRTTYGMSETCGGCVYDGIPLDGVTATTDEDGRISLHGPVVGRGYRNRPGHPAFARPGTYRTDDHGTWTDGRLRIVGRIDDVIITGGLKIAPAPVEDAIAELPSVAQVLLVGVPDAEWGQRLVAVVVPADPSRPPTLQDVQVAAGTARPTAMMLVTNLPTRGPGKPDRRAAADLAARRLA</sequence>
<dbReference type="InterPro" id="IPR000873">
    <property type="entry name" value="AMP-dep_synth/lig_dom"/>
</dbReference>
<dbReference type="InterPro" id="IPR050237">
    <property type="entry name" value="ATP-dep_AMP-bd_enzyme"/>
</dbReference>
<name>A0A1H0NSQ0_9ACTN</name>
<dbReference type="Gene3D" id="3.30.300.30">
    <property type="match status" value="1"/>
</dbReference>
<dbReference type="PANTHER" id="PTHR43767">
    <property type="entry name" value="LONG-CHAIN-FATTY-ACID--COA LIGASE"/>
    <property type="match status" value="1"/>
</dbReference>
<dbReference type="InterPro" id="IPR020845">
    <property type="entry name" value="AMP-binding_CS"/>
</dbReference>
<dbReference type="STRING" id="1090615.SAMN04515671_2472"/>
<evidence type="ECO:0000313" key="3">
    <source>
        <dbReference type="EMBL" id="SDO95699.1"/>
    </source>
</evidence>
<proteinExistence type="predicted"/>
<dbReference type="Pfam" id="PF00501">
    <property type="entry name" value="AMP-binding"/>
    <property type="match status" value="1"/>
</dbReference>
<keyword evidence="3" id="KW-0436">Ligase</keyword>
<organism evidence="3 4">
    <name type="scientific">Nakamurella panacisegetis</name>
    <dbReference type="NCBI Taxonomy" id="1090615"/>
    <lineage>
        <taxon>Bacteria</taxon>
        <taxon>Bacillati</taxon>
        <taxon>Actinomycetota</taxon>
        <taxon>Actinomycetes</taxon>
        <taxon>Nakamurellales</taxon>
        <taxon>Nakamurellaceae</taxon>
        <taxon>Nakamurella</taxon>
    </lineage>
</organism>
<dbReference type="GO" id="GO:0016878">
    <property type="term" value="F:acid-thiol ligase activity"/>
    <property type="evidence" value="ECO:0007669"/>
    <property type="project" value="UniProtKB-ARBA"/>
</dbReference>
<feature type="domain" description="AMP-dependent synthetase/ligase" evidence="1">
    <location>
        <begin position="73"/>
        <end position="245"/>
    </location>
</feature>
<protein>
    <submittedName>
        <fullName evidence="3">O-succinylbenzoic acid--CoA ligase</fullName>
    </submittedName>
</protein>
<dbReference type="PROSITE" id="PS00455">
    <property type="entry name" value="AMP_BINDING"/>
    <property type="match status" value="1"/>
</dbReference>
<reference evidence="3 4" key="1">
    <citation type="submission" date="2016-10" db="EMBL/GenBank/DDBJ databases">
        <authorList>
            <person name="de Groot N.N."/>
        </authorList>
    </citation>
    <scope>NUCLEOTIDE SEQUENCE [LARGE SCALE GENOMIC DNA]</scope>
    <source>
        <strain evidence="4">P4-7,KCTC 19426,CECT 7604</strain>
    </source>
</reference>
<dbReference type="AlphaFoldDB" id="A0A1H0NSQ0"/>
<dbReference type="Gene3D" id="3.40.50.12780">
    <property type="entry name" value="N-terminal domain of ligase-like"/>
    <property type="match status" value="1"/>
</dbReference>
<dbReference type="Proteomes" id="UP000198741">
    <property type="component" value="Chromosome I"/>
</dbReference>
<accession>A0A1H0NSQ0</accession>
<keyword evidence="4" id="KW-1185">Reference proteome</keyword>
<evidence type="ECO:0000259" key="2">
    <source>
        <dbReference type="Pfam" id="PF13193"/>
    </source>
</evidence>
<dbReference type="InterPro" id="IPR025110">
    <property type="entry name" value="AMP-bd_C"/>
</dbReference>
<evidence type="ECO:0000313" key="4">
    <source>
        <dbReference type="Proteomes" id="UP000198741"/>
    </source>
</evidence>
<dbReference type="Pfam" id="PF13193">
    <property type="entry name" value="AMP-binding_C"/>
    <property type="match status" value="1"/>
</dbReference>
<feature type="domain" description="AMP-binding enzyme C-terminal" evidence="2">
    <location>
        <begin position="319"/>
        <end position="389"/>
    </location>
</feature>
<dbReference type="InterPro" id="IPR045851">
    <property type="entry name" value="AMP-bd_C_sf"/>
</dbReference>
<dbReference type="PANTHER" id="PTHR43767:SF1">
    <property type="entry name" value="NONRIBOSOMAL PEPTIDE SYNTHASE PES1 (EUROFUNG)-RELATED"/>
    <property type="match status" value="1"/>
</dbReference>
<dbReference type="NCBIfam" id="NF005877">
    <property type="entry name" value="PRK07824.1"/>
    <property type="match status" value="1"/>
</dbReference>
<dbReference type="SUPFAM" id="SSF56801">
    <property type="entry name" value="Acetyl-CoA synthetase-like"/>
    <property type="match status" value="1"/>
</dbReference>